<dbReference type="FunFam" id="3.30.780.10:FF:000001">
    <property type="entry name" value="Eukaryotic translation initiation factor SUI1"/>
    <property type="match status" value="1"/>
</dbReference>
<proteinExistence type="inferred from homology"/>
<dbReference type="InterPro" id="IPR036877">
    <property type="entry name" value="SUI1_dom_sf"/>
</dbReference>
<dbReference type="GO" id="GO:0003729">
    <property type="term" value="F:mRNA binding"/>
    <property type="evidence" value="ECO:0007669"/>
    <property type="project" value="UniProtKB-ARBA"/>
</dbReference>
<dbReference type="SUPFAM" id="SSF55159">
    <property type="entry name" value="eIF1-like"/>
    <property type="match status" value="1"/>
</dbReference>
<keyword evidence="3" id="KW-0648">Protein biosynthesis</keyword>
<evidence type="ECO:0000313" key="7">
    <source>
        <dbReference type="EMBL" id="TPX43377.1"/>
    </source>
</evidence>
<feature type="compositionally biased region" description="Basic and acidic residues" evidence="4">
    <location>
        <begin position="7"/>
        <end position="18"/>
    </location>
</feature>
<name>A0A507CVZ6_9FUNG</name>
<evidence type="ECO:0000259" key="5">
    <source>
        <dbReference type="PROSITE" id="PS50296"/>
    </source>
</evidence>
<dbReference type="VEuPathDB" id="FungiDB:SeMB42_g04744"/>
<dbReference type="OrthoDB" id="10248435at2759"/>
<keyword evidence="8" id="KW-1185">Reference proteome</keyword>
<dbReference type="NCBIfam" id="TIGR01160">
    <property type="entry name" value="SUI1_MOF2"/>
    <property type="match status" value="1"/>
</dbReference>
<gene>
    <name evidence="6" type="ORF">SeLEV6574_g05210</name>
    <name evidence="7" type="ORF">SeMB42_g04744</name>
</gene>
<comment type="caution">
    <text evidence="7">The sequence shown here is derived from an EMBL/GenBank/DDBJ whole genome shotgun (WGS) entry which is preliminary data.</text>
</comment>
<dbReference type="Proteomes" id="UP000317494">
    <property type="component" value="Unassembled WGS sequence"/>
</dbReference>
<dbReference type="EMBL" id="QEAM01000236">
    <property type="protein sequence ID" value="TPX43174.1"/>
    <property type="molecule type" value="Genomic_DNA"/>
</dbReference>
<dbReference type="CDD" id="cd11566">
    <property type="entry name" value="eIF1_SUI1"/>
    <property type="match status" value="1"/>
</dbReference>
<evidence type="ECO:0000256" key="1">
    <source>
        <dbReference type="ARBA" id="ARBA00003130"/>
    </source>
</evidence>
<dbReference type="AlphaFoldDB" id="A0A507CVZ6"/>
<dbReference type="PROSITE" id="PS50296">
    <property type="entry name" value="SUI1"/>
    <property type="match status" value="1"/>
</dbReference>
<sequence length="184" mass="20719">MVVQTSQRDDNEGVERELGFQNASSKTAGVALSGDNWTKCLEIKGKREVQVISPKCKFSQQGSQSISIINRFMTEEIQNLNKYDPFADTGDVEAGSKAQGSIHIRIQQRNGRKTLTTLQGLPDEVNQMKLLKAFKKEFACNGTIVQDEEWGEIIQLQGDQRLKIQQFLIQGEFVSKDKIKIHGF</sequence>
<comment type="function">
    <text evidence="1">Probably involved in translation.</text>
</comment>
<dbReference type="EMBL" id="QEAN01000201">
    <property type="protein sequence ID" value="TPX43377.1"/>
    <property type="molecule type" value="Genomic_DNA"/>
</dbReference>
<reference evidence="8 9" key="1">
    <citation type="journal article" date="2019" name="Sci. Rep.">
        <title>Comparative genomics of chytrid fungi reveal insights into the obligate biotrophic and pathogenic lifestyle of Synchytrium endobioticum.</title>
        <authorList>
            <person name="van de Vossenberg B.T.L.H."/>
            <person name="Warris S."/>
            <person name="Nguyen H.D.T."/>
            <person name="van Gent-Pelzer M.P.E."/>
            <person name="Joly D.L."/>
            <person name="van de Geest H.C."/>
            <person name="Bonants P.J.M."/>
            <person name="Smith D.S."/>
            <person name="Levesque C.A."/>
            <person name="van der Lee T.A.J."/>
        </authorList>
    </citation>
    <scope>NUCLEOTIDE SEQUENCE [LARGE SCALE GENOMIC DNA]</scope>
    <source>
        <strain evidence="6 9">LEV6574</strain>
        <strain evidence="7 8">MB42</strain>
    </source>
</reference>
<dbReference type="Pfam" id="PF01253">
    <property type="entry name" value="SUI1"/>
    <property type="match status" value="1"/>
</dbReference>
<feature type="domain" description="SUI1" evidence="5">
    <location>
        <begin position="102"/>
        <end position="172"/>
    </location>
</feature>
<comment type="similarity">
    <text evidence="2">Belongs to the SUI1 family.</text>
</comment>
<evidence type="ECO:0000313" key="6">
    <source>
        <dbReference type="EMBL" id="TPX43174.1"/>
    </source>
</evidence>
<dbReference type="GO" id="GO:0003743">
    <property type="term" value="F:translation initiation factor activity"/>
    <property type="evidence" value="ECO:0007669"/>
    <property type="project" value="InterPro"/>
</dbReference>
<dbReference type="STRING" id="286115.A0A507CVZ6"/>
<accession>A0A507CVZ6</accession>
<evidence type="ECO:0000256" key="4">
    <source>
        <dbReference type="SAM" id="MobiDB-lite"/>
    </source>
</evidence>
<organism evidence="7 8">
    <name type="scientific">Synchytrium endobioticum</name>
    <dbReference type="NCBI Taxonomy" id="286115"/>
    <lineage>
        <taxon>Eukaryota</taxon>
        <taxon>Fungi</taxon>
        <taxon>Fungi incertae sedis</taxon>
        <taxon>Chytridiomycota</taxon>
        <taxon>Chytridiomycota incertae sedis</taxon>
        <taxon>Chytridiomycetes</taxon>
        <taxon>Synchytriales</taxon>
        <taxon>Synchytriaceae</taxon>
        <taxon>Synchytrium</taxon>
    </lineage>
</organism>
<feature type="region of interest" description="Disordered" evidence="4">
    <location>
        <begin position="1"/>
        <end position="20"/>
    </location>
</feature>
<dbReference type="Proteomes" id="UP000320475">
    <property type="component" value="Unassembled WGS sequence"/>
</dbReference>
<protein>
    <recommendedName>
        <fullName evidence="5">SUI1 domain-containing protein</fullName>
    </recommendedName>
</protein>
<dbReference type="InterPro" id="IPR005874">
    <property type="entry name" value="SUI1_euk"/>
</dbReference>
<dbReference type="InterPro" id="IPR001950">
    <property type="entry name" value="SUI1"/>
</dbReference>
<dbReference type="Gene3D" id="3.30.780.10">
    <property type="entry name" value="SUI1-like domain"/>
    <property type="match status" value="1"/>
</dbReference>
<evidence type="ECO:0000256" key="3">
    <source>
        <dbReference type="ARBA" id="ARBA00022917"/>
    </source>
</evidence>
<evidence type="ECO:0000256" key="2">
    <source>
        <dbReference type="ARBA" id="ARBA00005422"/>
    </source>
</evidence>
<evidence type="ECO:0000313" key="8">
    <source>
        <dbReference type="Proteomes" id="UP000317494"/>
    </source>
</evidence>
<evidence type="ECO:0000313" key="9">
    <source>
        <dbReference type="Proteomes" id="UP000320475"/>
    </source>
</evidence>
<dbReference type="PANTHER" id="PTHR10388">
    <property type="entry name" value="EUKARYOTIC TRANSLATION INITIATION FACTOR SUI1"/>
    <property type="match status" value="1"/>
</dbReference>